<evidence type="ECO:0000313" key="4">
    <source>
        <dbReference type="Proteomes" id="UP000762586"/>
    </source>
</evidence>
<evidence type="ECO:0000313" key="3">
    <source>
        <dbReference type="Proteomes" id="UP000269351"/>
    </source>
</evidence>
<keyword evidence="4" id="KW-1185">Reference proteome</keyword>
<evidence type="ECO:0000313" key="2">
    <source>
        <dbReference type="EMBL" id="QPK26111.1"/>
    </source>
</evidence>
<reference evidence="2 3" key="2">
    <citation type="submission" date="2020-11" db="EMBL/GenBank/DDBJ databases">
        <title>Complete genome sequence of Pectobacterium brasiliense strain F126.</title>
        <authorList>
            <person name="Miroshnikov K."/>
            <person name="Vo T.N.H."/>
            <person name="Khodykina M.V."/>
            <person name="Kabanova A.P."/>
            <person name="Shneider M."/>
            <person name="Korzhenkov A."/>
            <person name="Toschakov S.V."/>
            <person name="Miroshnikov K.A."/>
            <person name="Ignatov A.N."/>
            <person name="Mikhailova Y.V."/>
            <person name="Shelenkov A."/>
            <person name="Yanushevich Y.G."/>
            <person name="Evseev P.V."/>
        </authorList>
    </citation>
    <scope>NUCLEOTIDE SEQUENCE [LARGE SCALE GENOMIC DNA]</scope>
    <source>
        <strain evidence="2 3">F126</strain>
    </source>
</reference>
<dbReference type="RefSeq" id="WP_039345191.1">
    <property type="nucleotide sequence ID" value="NZ_BSWF01000007.1"/>
</dbReference>
<name>A0A3S1AFU0_9GAMM</name>
<dbReference type="EMBL" id="CP065031">
    <property type="protein sequence ID" value="QPK26111.1"/>
    <property type="molecule type" value="Genomic_DNA"/>
</dbReference>
<dbReference type="EMBL" id="JACGET010000003">
    <property type="protein sequence ID" value="MBN3105046.1"/>
    <property type="molecule type" value="Genomic_DNA"/>
</dbReference>
<dbReference type="NCBIfam" id="NF041811">
    <property type="entry name" value="Avs1c"/>
    <property type="match status" value="1"/>
</dbReference>
<dbReference type="AlphaFoldDB" id="A0A3S1AFU0"/>
<reference evidence="1 4" key="1">
    <citation type="submission" date="2020-07" db="EMBL/GenBank/DDBJ databases">
        <title>A pangenomic view of the genus Pectobacterium provides insights into genome organization, phylogeny, and virulence.</title>
        <authorList>
            <person name="Jonkheer E."/>
            <person name="Brankovics B."/>
            <person name="Houwers I."/>
            <person name="Van Der Wolf J."/>
            <person name="Bonants P."/>
            <person name="Vreeburg R."/>
            <person name="Bollema R."/>
            <person name="De Haan J."/>
            <person name="Berke L."/>
            <person name="De Ridder D."/>
            <person name="Smit S."/>
            <person name="Van Der Lee T.A.J."/>
        </authorList>
    </citation>
    <scope>NUCLEOTIDE SEQUENCE [LARGE SCALE GENOMIC DNA]</scope>
    <source>
        <strain evidence="1 4">NAK:384</strain>
    </source>
</reference>
<evidence type="ECO:0000313" key="1">
    <source>
        <dbReference type="EMBL" id="MBN3105046.1"/>
    </source>
</evidence>
<accession>A0A3S1AFU0</accession>
<protein>
    <submittedName>
        <fullName evidence="2">Uncharacterized protein</fullName>
    </submittedName>
</protein>
<organism evidence="2 3">
    <name type="scientific">Pectobacterium brasiliense</name>
    <dbReference type="NCBI Taxonomy" id="180957"/>
    <lineage>
        <taxon>Bacteria</taxon>
        <taxon>Pseudomonadati</taxon>
        <taxon>Pseudomonadota</taxon>
        <taxon>Gammaproteobacteria</taxon>
        <taxon>Enterobacterales</taxon>
        <taxon>Pectobacteriaceae</taxon>
        <taxon>Pectobacterium</taxon>
    </lineage>
</organism>
<gene>
    <name evidence="2" type="ORF">F126LOC_010220</name>
    <name evidence="1" type="ORF">H4F48_03020</name>
</gene>
<dbReference type="Proteomes" id="UP000269351">
    <property type="component" value="Chromosome"/>
</dbReference>
<sequence>MNIPLTRSEFEHRLHLLENHSKTGRLMLAEGVSGESLLKVRRLPNGRIDFLSVDETARLQANMMEWMKSIPLPNIPNDEGTP</sequence>
<proteinExistence type="predicted"/>
<dbReference type="Proteomes" id="UP000762586">
    <property type="component" value="Unassembled WGS sequence"/>
</dbReference>